<evidence type="ECO:0000256" key="2">
    <source>
        <dbReference type="ARBA" id="ARBA00023125"/>
    </source>
</evidence>
<keyword evidence="2" id="KW-0238">DNA-binding</keyword>
<gene>
    <name evidence="5" type="ORF">B1991_14180</name>
</gene>
<comment type="caution">
    <text evidence="5">The sequence shown here is derived from an EMBL/GenBank/DDBJ whole genome shotgun (WGS) entry which is preliminary data.</text>
</comment>
<dbReference type="InterPro" id="IPR050204">
    <property type="entry name" value="AraC_XylS_family_regulators"/>
</dbReference>
<dbReference type="PROSITE" id="PS01124">
    <property type="entry name" value="HTH_ARAC_FAMILY_2"/>
    <property type="match status" value="1"/>
</dbReference>
<dbReference type="InterPro" id="IPR009057">
    <property type="entry name" value="Homeodomain-like_sf"/>
</dbReference>
<dbReference type="InterPro" id="IPR037923">
    <property type="entry name" value="HTH-like"/>
</dbReference>
<dbReference type="PANTHER" id="PTHR46796:SF7">
    <property type="entry name" value="ARAC FAMILY TRANSCRIPTIONAL REGULATOR"/>
    <property type="match status" value="1"/>
</dbReference>
<evidence type="ECO:0000313" key="5">
    <source>
        <dbReference type="EMBL" id="THD06218.1"/>
    </source>
</evidence>
<dbReference type="GO" id="GO:0003700">
    <property type="term" value="F:DNA-binding transcription factor activity"/>
    <property type="evidence" value="ECO:0007669"/>
    <property type="project" value="InterPro"/>
</dbReference>
<dbReference type="Pfam" id="PF12852">
    <property type="entry name" value="Cupin_6"/>
    <property type="match status" value="1"/>
</dbReference>
<reference evidence="5 6" key="1">
    <citation type="submission" date="2017-02" db="EMBL/GenBank/DDBJ databases">
        <title>Whole genome sequencing of Rhodanobacter lindaniclasticus DSM 17932.</title>
        <authorList>
            <person name="Kumar S."/>
            <person name="Patil P."/>
            <person name="Patil P.B."/>
        </authorList>
    </citation>
    <scope>NUCLEOTIDE SEQUENCE [LARGE SCALE GENOMIC DNA]</scope>
    <source>
        <strain evidence="5 6">DSM 17932</strain>
    </source>
</reference>
<dbReference type="Gene3D" id="1.10.10.60">
    <property type="entry name" value="Homeodomain-like"/>
    <property type="match status" value="2"/>
</dbReference>
<accession>A0A4S3KDB5</accession>
<dbReference type="Proteomes" id="UP000306317">
    <property type="component" value="Unassembled WGS sequence"/>
</dbReference>
<keyword evidence="3" id="KW-0804">Transcription</keyword>
<evidence type="ECO:0000259" key="4">
    <source>
        <dbReference type="PROSITE" id="PS01124"/>
    </source>
</evidence>
<keyword evidence="1" id="KW-0805">Transcription regulation</keyword>
<keyword evidence="6" id="KW-1185">Reference proteome</keyword>
<dbReference type="InterPro" id="IPR032783">
    <property type="entry name" value="AraC_lig"/>
</dbReference>
<feature type="domain" description="HTH araC/xylS-type" evidence="4">
    <location>
        <begin position="218"/>
        <end position="316"/>
    </location>
</feature>
<dbReference type="OrthoDB" id="9783876at2"/>
<dbReference type="SUPFAM" id="SSF46689">
    <property type="entry name" value="Homeodomain-like"/>
    <property type="match status" value="2"/>
</dbReference>
<dbReference type="AlphaFoldDB" id="A0A4S3KDB5"/>
<dbReference type="SMART" id="SM00342">
    <property type="entry name" value="HTH_ARAC"/>
    <property type="match status" value="1"/>
</dbReference>
<protein>
    <recommendedName>
        <fullName evidence="4">HTH araC/xylS-type domain-containing protein</fullName>
    </recommendedName>
</protein>
<evidence type="ECO:0000256" key="1">
    <source>
        <dbReference type="ARBA" id="ARBA00023015"/>
    </source>
</evidence>
<dbReference type="PANTHER" id="PTHR46796">
    <property type="entry name" value="HTH-TYPE TRANSCRIPTIONAL ACTIVATOR RHAS-RELATED"/>
    <property type="match status" value="1"/>
</dbReference>
<organism evidence="5 6">
    <name type="scientific">Rhodanobacter lindaniclasticus</name>
    <dbReference type="NCBI Taxonomy" id="75310"/>
    <lineage>
        <taxon>Bacteria</taxon>
        <taxon>Pseudomonadati</taxon>
        <taxon>Pseudomonadota</taxon>
        <taxon>Gammaproteobacteria</taxon>
        <taxon>Lysobacterales</taxon>
        <taxon>Rhodanobacteraceae</taxon>
        <taxon>Rhodanobacter</taxon>
    </lineage>
</organism>
<dbReference type="SUPFAM" id="SSF51215">
    <property type="entry name" value="Regulatory protein AraC"/>
    <property type="match status" value="1"/>
</dbReference>
<dbReference type="GO" id="GO:0043565">
    <property type="term" value="F:sequence-specific DNA binding"/>
    <property type="evidence" value="ECO:0007669"/>
    <property type="project" value="InterPro"/>
</dbReference>
<dbReference type="InterPro" id="IPR018060">
    <property type="entry name" value="HTH_AraC"/>
</dbReference>
<dbReference type="Pfam" id="PF12833">
    <property type="entry name" value="HTH_18"/>
    <property type="match status" value="1"/>
</dbReference>
<evidence type="ECO:0000313" key="6">
    <source>
        <dbReference type="Proteomes" id="UP000306317"/>
    </source>
</evidence>
<evidence type="ECO:0000256" key="3">
    <source>
        <dbReference type="ARBA" id="ARBA00023163"/>
    </source>
</evidence>
<dbReference type="RefSeq" id="WP_136259334.1">
    <property type="nucleotide sequence ID" value="NZ_MWIO01000043.1"/>
</dbReference>
<name>A0A4S3KDB5_9GAMM</name>
<proteinExistence type="predicted"/>
<dbReference type="EMBL" id="MWIO01000043">
    <property type="protein sequence ID" value="THD06218.1"/>
    <property type="molecule type" value="Genomic_DNA"/>
</dbReference>
<sequence>MDALSDLLQVVKLNGALFLDSRFTAPWCVESRPAHESGGIFAGLGHIVFFHAITHGQCRVRLRSGGETLQVHAGDLLLLPHDDAHCLGSDLQLAAVTSDSLVQPASPGGLMRIDHGGGGEETRFICGFLACEPHLCQPLLDALPRILRVPLTGGAGGGWLLDLLYHAAHSDSAPGPGSASVKAKLAELLFLEAIRRHIDALPAHEIGWLAGLRDPWVGRALNALHERPMHAWSVEELGAHAGLSRSALAQRFNELIGMPPMHYLTRWRLRRAAAALQDTRRPVAALAGDYGYESEAAFNRAFKREFGMPPAAWRRKGRRSGVTL</sequence>